<sequence>MSARDRPDEPGPAEDVAGTAVPGRPHGPVRSSTRRTTTGR</sequence>
<protein>
    <submittedName>
        <fullName evidence="2">Uncharacterized protein</fullName>
    </submittedName>
</protein>
<keyword evidence="3" id="KW-1185">Reference proteome</keyword>
<gene>
    <name evidence="2" type="ORF">J2S47_000146</name>
</gene>
<reference evidence="2 3" key="1">
    <citation type="submission" date="2023-07" db="EMBL/GenBank/DDBJ databases">
        <title>Sequencing the genomes of 1000 actinobacteria strains.</title>
        <authorList>
            <person name="Klenk H.-P."/>
        </authorList>
    </citation>
    <scope>NUCLEOTIDE SEQUENCE [LARGE SCALE GENOMIC DNA]</scope>
    <source>
        <strain evidence="2 3">DSM 40229</strain>
    </source>
</reference>
<name>A0ABT9L7F9_STRGD</name>
<proteinExistence type="predicted"/>
<evidence type="ECO:0000256" key="1">
    <source>
        <dbReference type="SAM" id="MobiDB-lite"/>
    </source>
</evidence>
<comment type="caution">
    <text evidence="2">The sequence shown here is derived from an EMBL/GenBank/DDBJ whole genome shotgun (WGS) entry which is preliminary data.</text>
</comment>
<evidence type="ECO:0000313" key="2">
    <source>
        <dbReference type="EMBL" id="MDP9679644.1"/>
    </source>
</evidence>
<organism evidence="2 3">
    <name type="scientific">Streptomyces griseoviridis</name>
    <dbReference type="NCBI Taxonomy" id="45398"/>
    <lineage>
        <taxon>Bacteria</taxon>
        <taxon>Bacillati</taxon>
        <taxon>Actinomycetota</taxon>
        <taxon>Actinomycetes</taxon>
        <taxon>Kitasatosporales</taxon>
        <taxon>Streptomycetaceae</taxon>
        <taxon>Streptomyces</taxon>
    </lineage>
</organism>
<feature type="region of interest" description="Disordered" evidence="1">
    <location>
        <begin position="1"/>
        <end position="40"/>
    </location>
</feature>
<accession>A0ABT9L7F9</accession>
<feature type="compositionally biased region" description="Low complexity" evidence="1">
    <location>
        <begin position="30"/>
        <end position="40"/>
    </location>
</feature>
<evidence type="ECO:0000313" key="3">
    <source>
        <dbReference type="Proteomes" id="UP001231675"/>
    </source>
</evidence>
<dbReference type="Proteomes" id="UP001231675">
    <property type="component" value="Unassembled WGS sequence"/>
</dbReference>
<dbReference type="EMBL" id="JAURUD010000001">
    <property type="protein sequence ID" value="MDP9679644.1"/>
    <property type="molecule type" value="Genomic_DNA"/>
</dbReference>